<reference evidence="2 3" key="1">
    <citation type="journal article" date="2013" name="Genome Announc.">
        <title>Draft genome sequences for three mercury-methylating, sulfate-reducing bacteria.</title>
        <authorList>
            <person name="Brown S.D."/>
            <person name="Hurt R.A.Jr."/>
            <person name="Gilmour C.C."/>
            <person name="Elias D.A."/>
        </authorList>
    </citation>
    <scope>NUCLEOTIDE SEQUENCE [LARGE SCALE GENOMIC DNA]</scope>
    <source>
        <strain evidence="2 3">DSM 2059</strain>
    </source>
</reference>
<organism evidence="2 3">
    <name type="scientific">Desulfococcus multivorans DSM 2059</name>
    <dbReference type="NCBI Taxonomy" id="1121405"/>
    <lineage>
        <taxon>Bacteria</taxon>
        <taxon>Pseudomonadati</taxon>
        <taxon>Thermodesulfobacteriota</taxon>
        <taxon>Desulfobacteria</taxon>
        <taxon>Desulfobacterales</taxon>
        <taxon>Desulfococcaceae</taxon>
        <taxon>Desulfococcus</taxon>
    </lineage>
</organism>
<feature type="transmembrane region" description="Helical" evidence="1">
    <location>
        <begin position="118"/>
        <end position="137"/>
    </location>
</feature>
<feature type="transmembrane region" description="Helical" evidence="1">
    <location>
        <begin position="252"/>
        <end position="271"/>
    </location>
</feature>
<dbReference type="eggNOG" id="COG3302">
    <property type="taxonomic scope" value="Bacteria"/>
</dbReference>
<keyword evidence="1" id="KW-0472">Membrane</keyword>
<sequence length="299" mass="32019">MKSLNVVQRSNQTAWGFPAALNFVLGGAAAGWYLVMSAAIAVPGIADGDSRPLYPVICAGMAAIGFIPLALKTNRMYNALYLFNNIKESWVSREALSGLLFIFSAAANYIWPHGVLEGLAVLSAAGFLVSQGFMPYQGKAVSAWRHNRLPWLLISAGLYGGAGFLTASVGFPEAAGPGYIFIAVLILSCAIINAGLWISHIRYVITAYSRNRYPAPFSPIYGMKTVFVGHILPMMLLLVPACSLYRTSGITWVDAAVTIGAAVLMIAFSAYQKIKVVKTFSGLMPLALSFPADRGHKGD</sequence>
<dbReference type="RefSeq" id="WP_020877839.1">
    <property type="nucleotide sequence ID" value="NZ_ATHJ01000105.1"/>
</dbReference>
<protein>
    <submittedName>
        <fullName evidence="2">Uncharacterized protein</fullName>
    </submittedName>
</protein>
<feature type="transmembrane region" description="Helical" evidence="1">
    <location>
        <begin position="179"/>
        <end position="205"/>
    </location>
</feature>
<feature type="transmembrane region" description="Helical" evidence="1">
    <location>
        <begin position="226"/>
        <end position="246"/>
    </location>
</feature>
<feature type="transmembrane region" description="Helical" evidence="1">
    <location>
        <begin position="91"/>
        <end position="112"/>
    </location>
</feature>
<feature type="transmembrane region" description="Helical" evidence="1">
    <location>
        <begin position="149"/>
        <end position="167"/>
    </location>
</feature>
<evidence type="ECO:0000313" key="2">
    <source>
        <dbReference type="EMBL" id="EPR36023.1"/>
    </source>
</evidence>
<feature type="transmembrane region" description="Helical" evidence="1">
    <location>
        <begin position="52"/>
        <end position="71"/>
    </location>
</feature>
<keyword evidence="1" id="KW-1133">Transmembrane helix</keyword>
<name>S7UUH9_DESML</name>
<evidence type="ECO:0000313" key="3">
    <source>
        <dbReference type="Proteomes" id="UP000014977"/>
    </source>
</evidence>
<dbReference type="STRING" id="897.B2D07_16305"/>
<gene>
    <name evidence="2" type="ORF">dsmv_0728</name>
</gene>
<accession>S7UUH9</accession>
<dbReference type="AlphaFoldDB" id="S7UUH9"/>
<keyword evidence="3" id="KW-1185">Reference proteome</keyword>
<feature type="transmembrane region" description="Helical" evidence="1">
    <location>
        <begin position="21"/>
        <end position="46"/>
    </location>
</feature>
<evidence type="ECO:0000256" key="1">
    <source>
        <dbReference type="SAM" id="Phobius"/>
    </source>
</evidence>
<dbReference type="EMBL" id="ATHJ01000105">
    <property type="protein sequence ID" value="EPR36023.1"/>
    <property type="molecule type" value="Genomic_DNA"/>
</dbReference>
<dbReference type="Proteomes" id="UP000014977">
    <property type="component" value="Unassembled WGS sequence"/>
</dbReference>
<proteinExistence type="predicted"/>
<comment type="caution">
    <text evidence="2">The sequence shown here is derived from an EMBL/GenBank/DDBJ whole genome shotgun (WGS) entry which is preliminary data.</text>
</comment>
<keyword evidence="1" id="KW-0812">Transmembrane</keyword>